<dbReference type="Pfam" id="PF01842">
    <property type="entry name" value="ACT"/>
    <property type="match status" value="1"/>
</dbReference>
<dbReference type="AlphaFoldDB" id="A0A8J3JPB5"/>
<evidence type="ECO:0000313" key="8">
    <source>
        <dbReference type="Proteomes" id="UP000619293"/>
    </source>
</evidence>
<dbReference type="FunFam" id="3.40.50.1100:FF:000007">
    <property type="entry name" value="L-threonine dehydratase catabolic TdcB"/>
    <property type="match status" value="1"/>
</dbReference>
<evidence type="ECO:0000256" key="4">
    <source>
        <dbReference type="ARBA" id="ARBA00022898"/>
    </source>
</evidence>
<dbReference type="Proteomes" id="UP000619293">
    <property type="component" value="Unassembled WGS sequence"/>
</dbReference>
<dbReference type="SUPFAM" id="SSF55021">
    <property type="entry name" value="ACT-like"/>
    <property type="match status" value="1"/>
</dbReference>
<feature type="domain" description="ACT" evidence="6">
    <location>
        <begin position="330"/>
        <end position="408"/>
    </location>
</feature>
<evidence type="ECO:0000256" key="5">
    <source>
        <dbReference type="ARBA" id="ARBA00023239"/>
    </source>
</evidence>
<evidence type="ECO:0000259" key="6">
    <source>
        <dbReference type="PROSITE" id="PS51671"/>
    </source>
</evidence>
<organism evidence="7 8">
    <name type="scientific">Catellatospora chokoriensis</name>
    <dbReference type="NCBI Taxonomy" id="310353"/>
    <lineage>
        <taxon>Bacteria</taxon>
        <taxon>Bacillati</taxon>
        <taxon>Actinomycetota</taxon>
        <taxon>Actinomycetes</taxon>
        <taxon>Micromonosporales</taxon>
        <taxon>Micromonosporaceae</taxon>
        <taxon>Catellatospora</taxon>
    </lineage>
</organism>
<dbReference type="GO" id="GO:0004794">
    <property type="term" value="F:threonine deaminase activity"/>
    <property type="evidence" value="ECO:0007669"/>
    <property type="project" value="UniProtKB-EC"/>
</dbReference>
<dbReference type="EC" id="4.3.1.19" evidence="3"/>
<reference evidence="7 8" key="1">
    <citation type="submission" date="2021-01" db="EMBL/GenBank/DDBJ databases">
        <title>Whole genome shotgun sequence of Catellatospora chokoriensis NBRC 107358.</title>
        <authorList>
            <person name="Komaki H."/>
            <person name="Tamura T."/>
        </authorList>
    </citation>
    <scope>NUCLEOTIDE SEQUENCE [LARGE SCALE GENOMIC DNA]</scope>
    <source>
        <strain evidence="7 8">NBRC 107358</strain>
    </source>
</reference>
<dbReference type="PANTHER" id="PTHR48078">
    <property type="entry name" value="THREONINE DEHYDRATASE, MITOCHONDRIAL-RELATED"/>
    <property type="match status" value="1"/>
</dbReference>
<dbReference type="GO" id="GO:0003941">
    <property type="term" value="F:L-serine ammonia-lyase activity"/>
    <property type="evidence" value="ECO:0007669"/>
    <property type="project" value="TreeGrafter"/>
</dbReference>
<dbReference type="Pfam" id="PF00291">
    <property type="entry name" value="PALP"/>
    <property type="match status" value="1"/>
</dbReference>
<comment type="cofactor">
    <cofactor evidence="1">
        <name>pyridoxal 5'-phosphate</name>
        <dbReference type="ChEBI" id="CHEBI:597326"/>
    </cofactor>
</comment>
<dbReference type="CDD" id="cd04886">
    <property type="entry name" value="ACT_ThrD-II-like"/>
    <property type="match status" value="1"/>
</dbReference>
<dbReference type="Gene3D" id="3.40.50.1100">
    <property type="match status" value="2"/>
</dbReference>
<dbReference type="EMBL" id="BONG01000009">
    <property type="protein sequence ID" value="GIF88577.1"/>
    <property type="molecule type" value="Genomic_DNA"/>
</dbReference>
<dbReference type="PANTHER" id="PTHR48078:SF6">
    <property type="entry name" value="L-THREONINE DEHYDRATASE CATABOLIC TDCB"/>
    <property type="match status" value="1"/>
</dbReference>
<keyword evidence="5" id="KW-0456">Lyase</keyword>
<dbReference type="InterPro" id="IPR002912">
    <property type="entry name" value="ACT_dom"/>
</dbReference>
<dbReference type="InterPro" id="IPR036052">
    <property type="entry name" value="TrpB-like_PALP_sf"/>
</dbReference>
<evidence type="ECO:0000256" key="1">
    <source>
        <dbReference type="ARBA" id="ARBA00001933"/>
    </source>
</evidence>
<protein>
    <recommendedName>
        <fullName evidence="3">threonine ammonia-lyase</fullName>
        <ecNumber evidence="3">4.3.1.19</ecNumber>
    </recommendedName>
</protein>
<comment type="similarity">
    <text evidence="2">Belongs to the serine/threonine dehydratase family.</text>
</comment>
<dbReference type="InterPro" id="IPR005789">
    <property type="entry name" value="Thr_deHydtase_catblc"/>
</dbReference>
<dbReference type="InterPro" id="IPR045865">
    <property type="entry name" value="ACT-like_dom_sf"/>
</dbReference>
<dbReference type="RefSeq" id="WP_191840800.1">
    <property type="nucleotide sequence ID" value="NZ_BAAALB010000013.1"/>
</dbReference>
<comment type="caution">
    <text evidence="7">The sequence shown here is derived from an EMBL/GenBank/DDBJ whole genome shotgun (WGS) entry which is preliminary data.</text>
</comment>
<dbReference type="GO" id="GO:0006565">
    <property type="term" value="P:L-serine catabolic process"/>
    <property type="evidence" value="ECO:0007669"/>
    <property type="project" value="TreeGrafter"/>
</dbReference>
<accession>A0A8J3JPB5</accession>
<dbReference type="InterPro" id="IPR050147">
    <property type="entry name" value="Ser/Thr_Dehydratase"/>
</dbReference>
<dbReference type="GO" id="GO:0006567">
    <property type="term" value="P:L-threonine catabolic process"/>
    <property type="evidence" value="ECO:0007669"/>
    <property type="project" value="InterPro"/>
</dbReference>
<dbReference type="GO" id="GO:0009097">
    <property type="term" value="P:isoleucine biosynthetic process"/>
    <property type="evidence" value="ECO:0007669"/>
    <property type="project" value="TreeGrafter"/>
</dbReference>
<evidence type="ECO:0000256" key="3">
    <source>
        <dbReference type="ARBA" id="ARBA00012096"/>
    </source>
</evidence>
<dbReference type="PROSITE" id="PS51671">
    <property type="entry name" value="ACT"/>
    <property type="match status" value="1"/>
</dbReference>
<name>A0A8J3JPB5_9ACTN</name>
<dbReference type="InterPro" id="IPR001926">
    <property type="entry name" value="TrpB-like_PALP"/>
</dbReference>
<keyword evidence="4" id="KW-0663">Pyridoxal phosphate</keyword>
<evidence type="ECO:0000256" key="2">
    <source>
        <dbReference type="ARBA" id="ARBA00010869"/>
    </source>
</evidence>
<gene>
    <name evidence="7" type="primary">ilvA_1</name>
    <name evidence="7" type="ORF">Cch02nite_20210</name>
</gene>
<keyword evidence="8" id="KW-1185">Reference proteome</keyword>
<dbReference type="InterPro" id="IPR044561">
    <property type="entry name" value="ACT_ThrD-II-like"/>
</dbReference>
<dbReference type="SUPFAM" id="SSF53686">
    <property type="entry name" value="Tryptophan synthase beta subunit-like PLP-dependent enzymes"/>
    <property type="match status" value="1"/>
</dbReference>
<dbReference type="Gene3D" id="3.30.70.260">
    <property type="match status" value="1"/>
</dbReference>
<sequence length="408" mass="42714">MTPELVSLADIEAARERLRSVVRTTPIEPCRPLSAKLGGPTWLKCENLQRAGSYKVRGAYVRISRLSEEERARGVVAASAGNHAQGVALAAGLCKTRATVFMPMGAPLPKVAATKGYGARVEFAGNTVDEALVAAQEFAERTGAVFIHPFDHPDVIAGQGTVALEILEQRPDVQTIITGIGGGGLISGLAVAAKALRPDITIIGVQAAGAAAVPPALRAGRPVRLPSIATIADGIAVGRCGDLTFAHISKLVDEVVTVTDEEISRALLMLLERGKMVAEPAGSVGVAALLAGHVQVKTPVVAVVSGGNIDPLLMLRVIEHGLSAAGRYLHVNVRCADRPGQLAALLTLIAEQRANVLDVAHQRHDPRLHLGEVEVELSVETRGAEHSDQLVSALRAAGYEVDVDNAFS</sequence>
<dbReference type="NCBIfam" id="TIGR01127">
    <property type="entry name" value="ilvA_1Cterm"/>
    <property type="match status" value="1"/>
</dbReference>
<proteinExistence type="inferred from homology"/>
<dbReference type="CDD" id="cd01562">
    <property type="entry name" value="Thr-dehyd"/>
    <property type="match status" value="1"/>
</dbReference>
<evidence type="ECO:0000313" key="7">
    <source>
        <dbReference type="EMBL" id="GIF88577.1"/>
    </source>
</evidence>